<evidence type="ECO:0000313" key="7">
    <source>
        <dbReference type="Proteomes" id="UP000198310"/>
    </source>
</evidence>
<feature type="domain" description="Histidine kinase" evidence="5">
    <location>
        <begin position="463"/>
        <end position="698"/>
    </location>
</feature>
<keyword evidence="3" id="KW-0597">Phosphoprotein</keyword>
<dbReference type="InterPro" id="IPR036097">
    <property type="entry name" value="HisK_dim/P_sf"/>
</dbReference>
<accession>A0A238VI90</accession>
<dbReference type="EMBL" id="FZNS01000001">
    <property type="protein sequence ID" value="SNR33403.1"/>
    <property type="molecule type" value="Genomic_DNA"/>
</dbReference>
<evidence type="ECO:0000256" key="1">
    <source>
        <dbReference type="ARBA" id="ARBA00000085"/>
    </source>
</evidence>
<evidence type="ECO:0000256" key="2">
    <source>
        <dbReference type="ARBA" id="ARBA00012438"/>
    </source>
</evidence>
<dbReference type="AlphaFoldDB" id="A0A238VI90"/>
<evidence type="ECO:0000313" key="6">
    <source>
        <dbReference type="EMBL" id="SNR33403.1"/>
    </source>
</evidence>
<keyword evidence="7" id="KW-1185">Reference proteome</keyword>
<dbReference type="EC" id="2.7.13.3" evidence="2"/>
<dbReference type="Pfam" id="PF13374">
    <property type="entry name" value="TPR_10"/>
    <property type="match status" value="1"/>
</dbReference>
<dbReference type="SMART" id="SM00388">
    <property type="entry name" value="HisKA"/>
    <property type="match status" value="1"/>
</dbReference>
<evidence type="ECO:0000256" key="3">
    <source>
        <dbReference type="ARBA" id="ARBA00022553"/>
    </source>
</evidence>
<dbReference type="InterPro" id="IPR019734">
    <property type="entry name" value="TPR_rpt"/>
</dbReference>
<dbReference type="InterPro" id="IPR004358">
    <property type="entry name" value="Sig_transdc_His_kin-like_C"/>
</dbReference>
<feature type="transmembrane region" description="Helical" evidence="4">
    <location>
        <begin position="401"/>
        <end position="421"/>
    </location>
</feature>
<dbReference type="Pfam" id="PF02518">
    <property type="entry name" value="HATPase_c"/>
    <property type="match status" value="1"/>
</dbReference>
<keyword evidence="4" id="KW-0812">Transmembrane</keyword>
<dbReference type="Gene3D" id="1.25.40.10">
    <property type="entry name" value="Tetratricopeptide repeat domain"/>
    <property type="match status" value="2"/>
</dbReference>
<comment type="catalytic activity">
    <reaction evidence="1">
        <text>ATP + protein L-histidine = ADP + protein N-phospho-L-histidine.</text>
        <dbReference type="EC" id="2.7.13.3"/>
    </reaction>
</comment>
<dbReference type="SMART" id="SM00387">
    <property type="entry name" value="HATPase_c"/>
    <property type="match status" value="1"/>
</dbReference>
<reference evidence="7" key="1">
    <citation type="submission" date="2017-06" db="EMBL/GenBank/DDBJ databases">
        <authorList>
            <person name="Varghese N."/>
            <person name="Submissions S."/>
        </authorList>
    </citation>
    <scope>NUCLEOTIDE SEQUENCE [LARGE SCALE GENOMIC DNA]</scope>
    <source>
        <strain evidence="7">DSM 28041</strain>
    </source>
</reference>
<proteinExistence type="predicted"/>
<evidence type="ECO:0000256" key="4">
    <source>
        <dbReference type="SAM" id="Phobius"/>
    </source>
</evidence>
<dbReference type="Gene3D" id="3.30.565.10">
    <property type="entry name" value="Histidine kinase-like ATPase, C-terminal domain"/>
    <property type="match status" value="1"/>
</dbReference>
<organism evidence="6 7">
    <name type="scientific">Hymenobacter mucosus</name>
    <dbReference type="NCBI Taxonomy" id="1411120"/>
    <lineage>
        <taxon>Bacteria</taxon>
        <taxon>Pseudomonadati</taxon>
        <taxon>Bacteroidota</taxon>
        <taxon>Cytophagia</taxon>
        <taxon>Cytophagales</taxon>
        <taxon>Hymenobacteraceae</taxon>
        <taxon>Hymenobacter</taxon>
    </lineage>
</organism>
<dbReference type="SMART" id="SM00028">
    <property type="entry name" value="TPR"/>
    <property type="match status" value="5"/>
</dbReference>
<dbReference type="PANTHER" id="PTHR43065">
    <property type="entry name" value="SENSOR HISTIDINE KINASE"/>
    <property type="match status" value="1"/>
</dbReference>
<dbReference type="PRINTS" id="PR00344">
    <property type="entry name" value="BCTRLSENSOR"/>
</dbReference>
<keyword evidence="4" id="KW-1133">Transmembrane helix</keyword>
<dbReference type="PROSITE" id="PS50109">
    <property type="entry name" value="HIS_KIN"/>
    <property type="match status" value="1"/>
</dbReference>
<name>A0A238VI90_9BACT</name>
<dbReference type="InterPro" id="IPR011990">
    <property type="entry name" value="TPR-like_helical_dom_sf"/>
</dbReference>
<dbReference type="GO" id="GO:0000155">
    <property type="term" value="F:phosphorelay sensor kinase activity"/>
    <property type="evidence" value="ECO:0007669"/>
    <property type="project" value="InterPro"/>
</dbReference>
<dbReference type="PANTHER" id="PTHR43065:SF42">
    <property type="entry name" value="TWO-COMPONENT SENSOR PPRA"/>
    <property type="match status" value="1"/>
</dbReference>
<dbReference type="Pfam" id="PF13176">
    <property type="entry name" value="TPR_7"/>
    <property type="match status" value="1"/>
</dbReference>
<dbReference type="InterPro" id="IPR005467">
    <property type="entry name" value="His_kinase_dom"/>
</dbReference>
<gene>
    <name evidence="6" type="ORF">SAMN06269173_101630</name>
</gene>
<protein>
    <recommendedName>
        <fullName evidence="2">histidine kinase</fullName>
        <ecNumber evidence="2">2.7.13.3</ecNumber>
    </recommendedName>
</protein>
<dbReference type="Pfam" id="PF00512">
    <property type="entry name" value="HisKA"/>
    <property type="match status" value="1"/>
</dbReference>
<dbReference type="Proteomes" id="UP000198310">
    <property type="component" value="Unassembled WGS sequence"/>
</dbReference>
<sequence>MPTFVKYWLLLLLLLASPVTWGQGTSLQRIQTQLQAHPQQDTGRVNRLNLLAFEQRSSAPRESKATFEEALRLAKRLGYTFGRAKAELGLGFYYRKRNEHGPAQRYTERARQGFAQVHDSLNHLACVYNLAYIYFGQGNYAQALSHAQQGLSLAEKLNNPHWLVLMNAQLGIISTQLGEYVKAEFYLLHCRQLSAQHNNQSGVSQSLRGLGDLYRTQGKWHTARQYYEQDAALASRLGDVPGHLVEEFNIADMYERQGHYPEAFTVGYRALAQLRKLDVIGYLPWTQLVLARAHLHTGRPDSALVYGQASLAASLRSGVKENVRDVSRVLTEASAKLGRYQDAYRYQRLSSIYQDSLSSRELIRRTAALQYGYELSRRQVRIQQLTQHAEQIRQQNRQQQWLLGVALLGLTVVGGLSAVLWRNNQQKQRAYALLEQQQTQLIATQKQLVASEKWAFVGELSAGIAHELQNPLNFMKKFAEVSVGLLSQESASQDASDLQQEIVAGLRQNLQEISQHGQRASAIIADMLAHARTGTSQRQPTDLNGLIQEYLRLAYEGLQAQDASFQATLTTDLHPQVGQVSVVATEIGCVLLNLFTNAFHAVTARMLLEPEGYAPAVSVSSSQEGEHVFIRVRDNGTGMSEEIKNKVFQPFFTTKPVGVGTGLGLSLAHDIITKGHGGTIRVETAEGIFTEFTVGLPR</sequence>
<dbReference type="SUPFAM" id="SSF48452">
    <property type="entry name" value="TPR-like"/>
    <property type="match status" value="2"/>
</dbReference>
<dbReference type="Gene3D" id="1.10.287.130">
    <property type="match status" value="1"/>
</dbReference>
<dbReference type="SUPFAM" id="SSF47384">
    <property type="entry name" value="Homodimeric domain of signal transducing histidine kinase"/>
    <property type="match status" value="1"/>
</dbReference>
<dbReference type="InterPro" id="IPR003661">
    <property type="entry name" value="HisK_dim/P_dom"/>
</dbReference>
<keyword evidence="4" id="KW-0472">Membrane</keyword>
<dbReference type="CDD" id="cd00082">
    <property type="entry name" value="HisKA"/>
    <property type="match status" value="1"/>
</dbReference>
<dbReference type="SUPFAM" id="SSF55874">
    <property type="entry name" value="ATPase domain of HSP90 chaperone/DNA topoisomerase II/histidine kinase"/>
    <property type="match status" value="1"/>
</dbReference>
<evidence type="ECO:0000259" key="5">
    <source>
        <dbReference type="PROSITE" id="PS50109"/>
    </source>
</evidence>
<dbReference type="InterPro" id="IPR003594">
    <property type="entry name" value="HATPase_dom"/>
</dbReference>
<dbReference type="InterPro" id="IPR036890">
    <property type="entry name" value="HATPase_C_sf"/>
</dbReference>